<dbReference type="Pfam" id="PF14016">
    <property type="entry name" value="DUF4232"/>
    <property type="match status" value="1"/>
</dbReference>
<accession>A0ABP9SF98</accession>
<organism evidence="4 5">
    <name type="scientific">Rugosimonospora acidiphila</name>
    <dbReference type="NCBI Taxonomy" id="556531"/>
    <lineage>
        <taxon>Bacteria</taxon>
        <taxon>Bacillati</taxon>
        <taxon>Actinomycetota</taxon>
        <taxon>Actinomycetes</taxon>
        <taxon>Micromonosporales</taxon>
        <taxon>Micromonosporaceae</taxon>
        <taxon>Rugosimonospora</taxon>
    </lineage>
</organism>
<evidence type="ECO:0000256" key="1">
    <source>
        <dbReference type="SAM" id="MobiDB-lite"/>
    </source>
</evidence>
<reference evidence="5" key="1">
    <citation type="journal article" date="2019" name="Int. J. Syst. Evol. Microbiol.">
        <title>The Global Catalogue of Microorganisms (GCM) 10K type strain sequencing project: providing services to taxonomists for standard genome sequencing and annotation.</title>
        <authorList>
            <consortium name="The Broad Institute Genomics Platform"/>
            <consortium name="The Broad Institute Genome Sequencing Center for Infectious Disease"/>
            <person name="Wu L."/>
            <person name="Ma J."/>
        </authorList>
    </citation>
    <scope>NUCLEOTIDE SEQUENCE [LARGE SCALE GENOMIC DNA]</scope>
    <source>
        <strain evidence="5">JCM 18304</strain>
    </source>
</reference>
<evidence type="ECO:0000256" key="2">
    <source>
        <dbReference type="SAM" id="SignalP"/>
    </source>
</evidence>
<dbReference type="EMBL" id="BAABJQ010000020">
    <property type="protein sequence ID" value="GAA5194074.1"/>
    <property type="molecule type" value="Genomic_DNA"/>
</dbReference>
<keyword evidence="5" id="KW-1185">Reference proteome</keyword>
<comment type="caution">
    <text evidence="4">The sequence shown here is derived from an EMBL/GenBank/DDBJ whole genome shotgun (WGS) entry which is preliminary data.</text>
</comment>
<feature type="region of interest" description="Disordered" evidence="1">
    <location>
        <begin position="41"/>
        <end position="63"/>
    </location>
</feature>
<feature type="domain" description="DUF4232" evidence="3">
    <location>
        <begin position="83"/>
        <end position="214"/>
    </location>
</feature>
<evidence type="ECO:0000313" key="5">
    <source>
        <dbReference type="Proteomes" id="UP001501570"/>
    </source>
</evidence>
<evidence type="ECO:0000313" key="4">
    <source>
        <dbReference type="EMBL" id="GAA5194074.1"/>
    </source>
</evidence>
<dbReference type="InterPro" id="IPR025326">
    <property type="entry name" value="DUF4232"/>
</dbReference>
<protein>
    <recommendedName>
        <fullName evidence="3">DUF4232 domain-containing protein</fullName>
    </recommendedName>
</protein>
<gene>
    <name evidence="4" type="ORF">GCM10023322_57580</name>
</gene>
<dbReference type="Proteomes" id="UP001501570">
    <property type="component" value="Unassembled WGS sequence"/>
</dbReference>
<proteinExistence type="predicted"/>
<dbReference type="RefSeq" id="WP_345634844.1">
    <property type="nucleotide sequence ID" value="NZ_BAABJQ010000020.1"/>
</dbReference>
<feature type="signal peptide" evidence="2">
    <location>
        <begin position="1"/>
        <end position="31"/>
    </location>
</feature>
<keyword evidence="2" id="KW-0732">Signal</keyword>
<name>A0ABP9SF98_9ACTN</name>
<sequence>MSTGRGNGIAGKVFGALAGAILLATQLTACAQPGTVPDNGPGAARAGAGGAAAVPPRNAAPPVNAATASASETMAANGSPPPCPASGVRIVPEDPQAAAGTRTLELDLVNCGSQPYTVGGYPSIQVLSADRRPFAVTVTHRPAFGASPDPGTITASPGHGPFVILEWHDIVTNGTPVTGAYLQIVPREGDPAQLVVPPRPIDLGTTGTLQTTPWAG</sequence>
<evidence type="ECO:0000259" key="3">
    <source>
        <dbReference type="Pfam" id="PF14016"/>
    </source>
</evidence>
<feature type="chain" id="PRO_5045435500" description="DUF4232 domain-containing protein" evidence="2">
    <location>
        <begin position="32"/>
        <end position="216"/>
    </location>
</feature>